<feature type="region of interest" description="Disordered" evidence="1">
    <location>
        <begin position="428"/>
        <end position="448"/>
    </location>
</feature>
<reference evidence="3" key="1">
    <citation type="submission" date="2014-08" db="EMBL/GenBank/DDBJ databases">
        <authorList>
            <person name="Sharma Rahul"/>
            <person name="Thines Marco"/>
        </authorList>
    </citation>
    <scope>NUCLEOTIDE SEQUENCE</scope>
</reference>
<feature type="region of interest" description="Disordered" evidence="1">
    <location>
        <begin position="144"/>
        <end position="351"/>
    </location>
</feature>
<feature type="compositionally biased region" description="Polar residues" evidence="1">
    <location>
        <begin position="1097"/>
        <end position="1106"/>
    </location>
</feature>
<proteinExistence type="predicted"/>
<dbReference type="PANTHER" id="PTHR11200">
    <property type="entry name" value="INOSITOL 5-PHOSPHATASE"/>
    <property type="match status" value="1"/>
</dbReference>
<feature type="compositionally biased region" description="Low complexity" evidence="1">
    <location>
        <begin position="144"/>
        <end position="171"/>
    </location>
</feature>
<feature type="region of interest" description="Disordered" evidence="1">
    <location>
        <begin position="1"/>
        <end position="39"/>
    </location>
</feature>
<feature type="compositionally biased region" description="Low complexity" evidence="1">
    <location>
        <begin position="397"/>
        <end position="408"/>
    </location>
</feature>
<dbReference type="SMART" id="SM00128">
    <property type="entry name" value="IPPc"/>
    <property type="match status" value="1"/>
</dbReference>
<feature type="region of interest" description="Disordered" evidence="1">
    <location>
        <begin position="666"/>
        <end position="703"/>
    </location>
</feature>
<accession>A0A0F7SJT4</accession>
<protein>
    <submittedName>
        <fullName evidence="3">Inositol polyphosphate 5-phosphatase and related proteins</fullName>
    </submittedName>
</protein>
<sequence length="1175" mass="128483">MEHSLPRSNSDTAVSSKNATTHTSKSATLSNDKVPETGEDILEEQEIQAGGRDFLKIRFLTWNMHDSIPKGDLAPLLGRVPPYSHIGSEDTADGKLPKLPLNDEHPYHLIVIAGQECPTPSGIPMGLAAGVKWGGGLSAAAKQASKSSLTPVEPNMSAHSPSSSSGPISTPVLDIPKPVLATPQSSTGSISSDTPLPSSISPSSAHMVITPSSAPSTPAITNGSPNPSATSARLQPPNLSLQIPRSISPSSVSLRQITSPTTPSTLQHQDYLSVPNPPKGNHAKHDVPAARSPLRSIEIDVNENEEDGSEKKEKDRTTRDVITIERSKQAEKEKSKLKEKEKDKSNTLHMRHEAKGWSDLLEDWFANRAGESPPSSDQIVQPDLPPSASLATLNNQTYSSSTSTSQVTHSDEPLDDEVSSFGIKEQLHQLGQQQPQPSQQNTSEKLPSMAPDMMDHVRVVEEGRGAYQFLVKERLLGIYMSVYVWKGCKHLVKNTSTSYVTTGLIGGRFGNKGGVAISVHMASTRLLFVNSHLAAHASRADVRLLNAAKIKAELNIDAFLDQGDKRLLLEDPTDRYDCTFWMGDLNFRLDVSRLHADWLVSRKEYDQALQFDQLRRIMSEARGFVGFKEAEIHFPPTYKYDLANYNKPIKKRGTIRRHRNVSGVENVPENEDETENDECAERSSIVSSNWTSGNPSGVTDEELSDMSDVEPTLAQHTHAFTEKLKDAQKIFLPSSAIKAKRKLMKFIKSPTNSPASGSIQRIVSVSARSASGKSTESSPSTTNPSTPPVDPVSIPPNPPFTNRSSIDSASPPRPALTRNLSSRIRRSLSVRNDNRTLNSDDSEDEDEDEGGSSLGKHSIQSQGIYDTSTKRRVPSWCDRLLWKSFEEEYPDPPPSPWKEHEDGLPSSSKLEKFATALHLRKRVDIRQTASFYSTHSNERNSIHSTSESPRTSMLNSPSDSLFDFGEPLGPGSVSSKPRSSHVSGGSGSSLKAGSIDSHDPSSPILLPGEGYTMKGHPRSAHGPRTRSHPSVHPPSSFTYEPQPMSLHPSSSDPNNLTTTPPRASLQSSASLTHSGFGTSSPPHMSRFISAGHLHPTKPSQEKTSWFTRLFPSSHHNTNQTSEPAAAQARPERNVVHRRRFEVLPLHYGTLNDEEMQQLQGYSDHRPVLAVMALFV</sequence>
<dbReference type="Pfam" id="PF22669">
    <property type="entry name" value="Exo_endo_phos2"/>
    <property type="match status" value="1"/>
</dbReference>
<dbReference type="EMBL" id="LN483167">
    <property type="protein sequence ID" value="CDZ97202.1"/>
    <property type="molecule type" value="Genomic_DNA"/>
</dbReference>
<dbReference type="InterPro" id="IPR046985">
    <property type="entry name" value="IP5"/>
</dbReference>
<dbReference type="GO" id="GO:0004439">
    <property type="term" value="F:phosphatidylinositol-4,5-bisphosphate 5-phosphatase activity"/>
    <property type="evidence" value="ECO:0007669"/>
    <property type="project" value="TreeGrafter"/>
</dbReference>
<feature type="compositionally biased region" description="Polar residues" evidence="1">
    <location>
        <begin position="858"/>
        <end position="867"/>
    </location>
</feature>
<feature type="compositionally biased region" description="Polar residues" evidence="1">
    <location>
        <begin position="1113"/>
        <end position="1122"/>
    </location>
</feature>
<feature type="compositionally biased region" description="Polar residues" evidence="1">
    <location>
        <begin position="684"/>
        <end position="697"/>
    </location>
</feature>
<dbReference type="GO" id="GO:0046856">
    <property type="term" value="P:phosphatidylinositol dephosphorylation"/>
    <property type="evidence" value="ECO:0007669"/>
    <property type="project" value="InterPro"/>
</dbReference>
<feature type="compositionally biased region" description="Low complexity" evidence="1">
    <location>
        <begin position="774"/>
        <end position="784"/>
    </location>
</feature>
<feature type="compositionally biased region" description="Polar residues" evidence="1">
    <location>
        <begin position="182"/>
        <end position="270"/>
    </location>
</feature>
<evidence type="ECO:0000313" key="3">
    <source>
        <dbReference type="EMBL" id="CDZ97202.1"/>
    </source>
</evidence>
<feature type="region of interest" description="Disordered" evidence="1">
    <location>
        <begin position="748"/>
        <end position="868"/>
    </location>
</feature>
<feature type="compositionally biased region" description="Basic and acidic residues" evidence="1">
    <location>
        <begin position="309"/>
        <end position="351"/>
    </location>
</feature>
<dbReference type="Gene3D" id="3.60.10.10">
    <property type="entry name" value="Endonuclease/exonuclease/phosphatase"/>
    <property type="match status" value="2"/>
</dbReference>
<name>A0A0F7SJT4_PHARH</name>
<feature type="compositionally biased region" description="Basic residues" evidence="1">
    <location>
        <begin position="1015"/>
        <end position="1029"/>
    </location>
</feature>
<feature type="compositionally biased region" description="Low complexity" evidence="1">
    <location>
        <begin position="428"/>
        <end position="440"/>
    </location>
</feature>
<dbReference type="InterPro" id="IPR036691">
    <property type="entry name" value="Endo/exonu/phosph_ase_sf"/>
</dbReference>
<feature type="compositionally biased region" description="Acidic residues" evidence="1">
    <location>
        <begin position="668"/>
        <end position="678"/>
    </location>
</feature>
<feature type="compositionally biased region" description="Low complexity" evidence="1">
    <location>
        <begin position="969"/>
        <end position="983"/>
    </location>
</feature>
<feature type="compositionally biased region" description="Polar residues" evidence="1">
    <location>
        <begin position="1047"/>
        <end position="1082"/>
    </location>
</feature>
<dbReference type="InterPro" id="IPR000300">
    <property type="entry name" value="IPPc"/>
</dbReference>
<dbReference type="PANTHER" id="PTHR11200:SF275">
    <property type="entry name" value="LD06095P"/>
    <property type="match status" value="1"/>
</dbReference>
<evidence type="ECO:0000256" key="1">
    <source>
        <dbReference type="SAM" id="MobiDB-lite"/>
    </source>
</evidence>
<feature type="region of interest" description="Disordered" evidence="1">
    <location>
        <begin position="935"/>
        <end position="1132"/>
    </location>
</feature>
<feature type="region of interest" description="Disordered" evidence="1">
    <location>
        <begin position="368"/>
        <end position="416"/>
    </location>
</feature>
<dbReference type="AlphaFoldDB" id="A0A0F7SJT4"/>
<feature type="domain" description="Inositol polyphosphate-related phosphatase" evidence="2">
    <location>
        <begin position="355"/>
        <end position="725"/>
    </location>
</feature>
<feature type="compositionally biased region" description="Polar residues" evidence="1">
    <location>
        <begin position="749"/>
        <end position="773"/>
    </location>
</feature>
<feature type="compositionally biased region" description="Pro residues" evidence="1">
    <location>
        <begin position="785"/>
        <end position="799"/>
    </location>
</feature>
<feature type="compositionally biased region" description="Polar residues" evidence="1">
    <location>
        <begin position="1"/>
        <end position="31"/>
    </location>
</feature>
<feature type="compositionally biased region" description="Polar residues" evidence="1">
    <location>
        <begin position="942"/>
        <end position="959"/>
    </location>
</feature>
<feature type="compositionally biased region" description="Acidic residues" evidence="1">
    <location>
        <begin position="840"/>
        <end position="850"/>
    </location>
</feature>
<organism evidence="3">
    <name type="scientific">Phaffia rhodozyma</name>
    <name type="common">Yeast</name>
    <name type="synonym">Xanthophyllomyces dendrorhous</name>
    <dbReference type="NCBI Taxonomy" id="264483"/>
    <lineage>
        <taxon>Eukaryota</taxon>
        <taxon>Fungi</taxon>
        <taxon>Dikarya</taxon>
        <taxon>Basidiomycota</taxon>
        <taxon>Agaricomycotina</taxon>
        <taxon>Tremellomycetes</taxon>
        <taxon>Cystofilobasidiales</taxon>
        <taxon>Mrakiaceae</taxon>
        <taxon>Phaffia</taxon>
    </lineage>
</organism>
<evidence type="ECO:0000259" key="2">
    <source>
        <dbReference type="SMART" id="SM00128"/>
    </source>
</evidence>
<dbReference type="SUPFAM" id="SSF56219">
    <property type="entry name" value="DNase I-like"/>
    <property type="match status" value="1"/>
</dbReference>